<dbReference type="InterPro" id="IPR014762">
    <property type="entry name" value="DNA_mismatch_repair_CS"/>
</dbReference>
<organism evidence="8 9">
    <name type="scientific">Mucor saturninus</name>
    <dbReference type="NCBI Taxonomy" id="64648"/>
    <lineage>
        <taxon>Eukaryota</taxon>
        <taxon>Fungi</taxon>
        <taxon>Fungi incertae sedis</taxon>
        <taxon>Mucoromycota</taxon>
        <taxon>Mucoromycotina</taxon>
        <taxon>Mucoromycetes</taxon>
        <taxon>Mucorales</taxon>
        <taxon>Mucorineae</taxon>
        <taxon>Mucoraceae</taxon>
        <taxon>Mucor</taxon>
    </lineage>
</organism>
<evidence type="ECO:0000256" key="4">
    <source>
        <dbReference type="ARBA" id="ARBA00023204"/>
    </source>
</evidence>
<dbReference type="AlphaFoldDB" id="A0A8H7UV60"/>
<dbReference type="FunFam" id="3.30.565.10:FF:000003">
    <property type="entry name" value="DNA mismatch repair endonuclease MutL"/>
    <property type="match status" value="1"/>
</dbReference>
<dbReference type="SMART" id="SM01340">
    <property type="entry name" value="DNA_mis_repair"/>
    <property type="match status" value="1"/>
</dbReference>
<dbReference type="Proteomes" id="UP000603453">
    <property type="component" value="Unassembled WGS sequence"/>
</dbReference>
<keyword evidence="5" id="KW-0539">Nucleus</keyword>
<dbReference type="InterPro" id="IPR013507">
    <property type="entry name" value="DNA_mismatch_S5_2-like"/>
</dbReference>
<evidence type="ECO:0000313" key="9">
    <source>
        <dbReference type="Proteomes" id="UP000603453"/>
    </source>
</evidence>
<keyword evidence="3" id="KW-0227">DNA damage</keyword>
<gene>
    <name evidence="8" type="ORF">INT47_007976</name>
</gene>
<evidence type="ECO:0000256" key="3">
    <source>
        <dbReference type="ARBA" id="ARBA00022763"/>
    </source>
</evidence>
<dbReference type="InterPro" id="IPR036890">
    <property type="entry name" value="HATPase_C_sf"/>
</dbReference>
<keyword evidence="9" id="KW-1185">Reference proteome</keyword>
<dbReference type="PROSITE" id="PS00058">
    <property type="entry name" value="DNA_MISMATCH_REPAIR_1"/>
    <property type="match status" value="1"/>
</dbReference>
<evidence type="ECO:0000256" key="1">
    <source>
        <dbReference type="ARBA" id="ARBA00004123"/>
    </source>
</evidence>
<dbReference type="GO" id="GO:0140664">
    <property type="term" value="F:ATP-dependent DNA damage sensor activity"/>
    <property type="evidence" value="ECO:0007669"/>
    <property type="project" value="InterPro"/>
</dbReference>
<protein>
    <recommendedName>
        <fullName evidence="7">DNA mismatch repair protein S5 domain-containing protein</fullName>
    </recommendedName>
</protein>
<dbReference type="SUPFAM" id="SSF54211">
    <property type="entry name" value="Ribosomal protein S5 domain 2-like"/>
    <property type="match status" value="1"/>
</dbReference>
<comment type="subcellular location">
    <subcellularLocation>
        <location evidence="1">Nucleus</location>
    </subcellularLocation>
</comment>
<dbReference type="SUPFAM" id="SSF55874">
    <property type="entry name" value="ATPase domain of HSP90 chaperone/DNA topoisomerase II/histidine kinase"/>
    <property type="match status" value="1"/>
</dbReference>
<dbReference type="InterPro" id="IPR002099">
    <property type="entry name" value="MutL/Mlh/PMS"/>
</dbReference>
<comment type="caution">
    <text evidence="8">The sequence shown here is derived from an EMBL/GenBank/DDBJ whole genome shotgun (WGS) entry which is preliminary data.</text>
</comment>
<dbReference type="Gene3D" id="3.30.565.10">
    <property type="entry name" value="Histidine kinase-like ATPase, C-terminal domain"/>
    <property type="match status" value="1"/>
</dbReference>
<dbReference type="InterPro" id="IPR038973">
    <property type="entry name" value="MutL/Mlh/Pms-like"/>
</dbReference>
<evidence type="ECO:0000259" key="7">
    <source>
        <dbReference type="SMART" id="SM01340"/>
    </source>
</evidence>
<feature type="domain" description="DNA mismatch repair protein S5" evidence="7">
    <location>
        <begin position="172"/>
        <end position="286"/>
    </location>
</feature>
<dbReference type="OrthoDB" id="10263226at2759"/>
<proteinExistence type="inferred from homology"/>
<dbReference type="NCBIfam" id="TIGR00585">
    <property type="entry name" value="mutl"/>
    <property type="match status" value="1"/>
</dbReference>
<evidence type="ECO:0000256" key="5">
    <source>
        <dbReference type="ARBA" id="ARBA00023242"/>
    </source>
</evidence>
<dbReference type="PANTHER" id="PTHR10073:SF12">
    <property type="entry name" value="DNA MISMATCH REPAIR PROTEIN MLH1"/>
    <property type="match status" value="1"/>
</dbReference>
<dbReference type="GO" id="GO:0032389">
    <property type="term" value="C:MutLalpha complex"/>
    <property type="evidence" value="ECO:0007669"/>
    <property type="project" value="TreeGrafter"/>
</dbReference>
<sequence length="642" mass="72494">MKRIAKLSPSVVNRIAAGEIIHHPYNAVKELLENSLDAGATRIRIHVSGGGLDLIKIIDNGHGIKVDDMPLVCERYATSKLEEFKDLDKIETFGFRGEALASISQIAKVIIVSKPHEESYGFQAIYQNGNILSKPKICASNYGTMISIHKLFDNTPIRKKGLGTAKVEENHIADIVKKYAIHNPSVGFSLQKDNKYIISETKANNHMNRIQQIFDRLVENGKLKREIKQVYNKIRIGYKPRFIYLSLNVKPVNVDVNIHPTKNEVHLLNEEQITDSITASLQLALDEGLSEPTTIKSKKSPPTPLPEKATLNHYFKTVPASIPSSPSSESRSTDNSPRTPPNDKRGPLDGFFQKTDKVFTANDDDPNINRIGRVSEPKEKTPMIQSNLYIRSQPKRIGVYLKKSNDNASLVSNRSSKMSLVTKEDPQKLESILTIKSEIRNAENKVLIVYKNTYYLMNYNVIRYGVCILLLHSEELFYQLFINNIGKFGKLLLSTPIPISSGISLFAPDKTSEELIEACDSLVEHQDLLSSYYSIGLASSEDDREVYLTYLPMLLTNYIPSFDKLPILFHNIATQIDWENEIDCLDALARELSSFYCCCSMDQYSYLIRAAREGDFKAPKYLKNDYIVKLDFPNEIISNTDA</sequence>
<dbReference type="GO" id="GO:0016887">
    <property type="term" value="F:ATP hydrolysis activity"/>
    <property type="evidence" value="ECO:0007669"/>
    <property type="project" value="InterPro"/>
</dbReference>
<feature type="region of interest" description="Disordered" evidence="6">
    <location>
        <begin position="318"/>
        <end position="350"/>
    </location>
</feature>
<dbReference type="GO" id="GO:0005524">
    <property type="term" value="F:ATP binding"/>
    <property type="evidence" value="ECO:0007669"/>
    <property type="project" value="InterPro"/>
</dbReference>
<evidence type="ECO:0000256" key="6">
    <source>
        <dbReference type="SAM" id="MobiDB-lite"/>
    </source>
</evidence>
<evidence type="ECO:0000256" key="2">
    <source>
        <dbReference type="ARBA" id="ARBA00006082"/>
    </source>
</evidence>
<reference evidence="8" key="1">
    <citation type="submission" date="2020-12" db="EMBL/GenBank/DDBJ databases">
        <title>Metabolic potential, ecology and presence of endohyphal bacteria is reflected in genomic diversity of Mucoromycotina.</title>
        <authorList>
            <person name="Muszewska A."/>
            <person name="Okrasinska A."/>
            <person name="Steczkiewicz K."/>
            <person name="Drgas O."/>
            <person name="Orlowska M."/>
            <person name="Perlinska-Lenart U."/>
            <person name="Aleksandrzak-Piekarczyk T."/>
            <person name="Szatraj K."/>
            <person name="Zielenkiewicz U."/>
            <person name="Pilsyk S."/>
            <person name="Malc E."/>
            <person name="Mieczkowski P."/>
            <person name="Kruszewska J.S."/>
            <person name="Biernat P."/>
            <person name="Pawlowska J."/>
        </authorList>
    </citation>
    <scope>NUCLEOTIDE SEQUENCE</scope>
    <source>
        <strain evidence="8">WA0000017839</strain>
    </source>
</reference>
<dbReference type="Pfam" id="PF16413">
    <property type="entry name" value="Mlh1_C"/>
    <property type="match status" value="1"/>
</dbReference>
<dbReference type="GO" id="GO:0030983">
    <property type="term" value="F:mismatched DNA binding"/>
    <property type="evidence" value="ECO:0007669"/>
    <property type="project" value="InterPro"/>
</dbReference>
<name>A0A8H7UV60_9FUNG</name>
<feature type="compositionally biased region" description="Low complexity" evidence="6">
    <location>
        <begin position="319"/>
        <end position="337"/>
    </location>
</feature>
<dbReference type="EMBL" id="JAEPRD010000175">
    <property type="protein sequence ID" value="KAG2195247.1"/>
    <property type="molecule type" value="Genomic_DNA"/>
</dbReference>
<dbReference type="PANTHER" id="PTHR10073">
    <property type="entry name" value="DNA MISMATCH REPAIR PROTEIN MLH, PMS, MUTL"/>
    <property type="match status" value="1"/>
</dbReference>
<dbReference type="InterPro" id="IPR032189">
    <property type="entry name" value="Mlh1_C"/>
</dbReference>
<dbReference type="InterPro" id="IPR020568">
    <property type="entry name" value="Ribosomal_Su5_D2-typ_SF"/>
</dbReference>
<dbReference type="CDD" id="cd16926">
    <property type="entry name" value="HATPase_MutL-MLH-PMS-like"/>
    <property type="match status" value="1"/>
</dbReference>
<dbReference type="GO" id="GO:0006298">
    <property type="term" value="P:mismatch repair"/>
    <property type="evidence" value="ECO:0007669"/>
    <property type="project" value="InterPro"/>
</dbReference>
<dbReference type="Pfam" id="PF01119">
    <property type="entry name" value="DNA_mis_repair"/>
    <property type="match status" value="1"/>
</dbReference>
<comment type="similarity">
    <text evidence="2">Belongs to the DNA mismatch repair MutL/HexB family.</text>
</comment>
<accession>A0A8H7UV60</accession>
<dbReference type="Pfam" id="PF13589">
    <property type="entry name" value="HATPase_c_3"/>
    <property type="match status" value="1"/>
</dbReference>
<keyword evidence="4" id="KW-0234">DNA repair</keyword>
<evidence type="ECO:0000313" key="8">
    <source>
        <dbReference type="EMBL" id="KAG2195247.1"/>
    </source>
</evidence>